<dbReference type="OrthoDB" id="4494341at2759"/>
<keyword evidence="2" id="KW-1185">Reference proteome</keyword>
<dbReference type="Proteomes" id="UP000501346">
    <property type="component" value="Chromosome ScXV-ScXI"/>
</dbReference>
<evidence type="ECO:0000313" key="2">
    <source>
        <dbReference type="Proteomes" id="UP000501346"/>
    </source>
</evidence>
<reference evidence="1 2" key="1">
    <citation type="journal article" date="2019" name="BMC Genomics">
        <title>Chromosome level assembly and comparative genome analysis confirm lager-brewing yeasts originated from a single hybridization.</title>
        <authorList>
            <person name="Salazar A.N."/>
            <person name="Gorter de Vries A.R."/>
            <person name="van den Broek M."/>
            <person name="Brouwers N."/>
            <person name="de la Torre Cortes P."/>
            <person name="Kuijpers N.G.A."/>
            <person name="Daran J.G."/>
            <person name="Abeel T."/>
        </authorList>
    </citation>
    <scope>NUCLEOTIDE SEQUENCE [LARGE SCALE GENOMIC DNA]</scope>
    <source>
        <strain evidence="1 2">CBS 1483</strain>
    </source>
</reference>
<sequence length="165" mass="19453">MYGKLPLVLTDACMGVLGEVTWEYSSDDLYSSPACTYEPALQSMLYCIYESLNEKGYSNRTFEKTFAAIKEDCAYYTDNLQNMTNADFYNMLNNGTTYIIQYSEGSANLTYPIEIDAQVRKLLLFLPWFLRQLRHWSYLWWYYLRLFCRCYDSCQHTPLSKLHSV</sequence>
<proteinExistence type="predicted"/>
<name>A0A6C1E184_SACPS</name>
<protein>
    <submittedName>
        <fullName evidence="1">Ferric-chelate reductase</fullName>
    </submittedName>
</protein>
<gene>
    <name evidence="1" type="primary">FRE3_1</name>
    <name evidence="1" type="ORF">GRS66_005120</name>
</gene>
<dbReference type="EMBL" id="CP048996">
    <property type="protein sequence ID" value="QID82690.1"/>
    <property type="molecule type" value="Genomic_DNA"/>
</dbReference>
<evidence type="ECO:0000313" key="1">
    <source>
        <dbReference type="EMBL" id="QID82690.1"/>
    </source>
</evidence>
<dbReference type="AlphaFoldDB" id="A0A6C1E184"/>
<organism evidence="1 2">
    <name type="scientific">Saccharomyces pastorianus</name>
    <name type="common">Lager yeast</name>
    <name type="synonym">Saccharomyces cerevisiae x Saccharomyces eubayanus</name>
    <dbReference type="NCBI Taxonomy" id="27292"/>
    <lineage>
        <taxon>Eukaryota</taxon>
        <taxon>Fungi</taxon>
        <taxon>Dikarya</taxon>
        <taxon>Ascomycota</taxon>
        <taxon>Saccharomycotina</taxon>
        <taxon>Saccharomycetes</taxon>
        <taxon>Saccharomycetales</taxon>
        <taxon>Saccharomycetaceae</taxon>
        <taxon>Saccharomyces</taxon>
    </lineage>
</organism>
<accession>A0A6C1E184</accession>